<protein>
    <submittedName>
        <fullName evidence="4">DNA starvation/stationary phase protection protein Dps</fullName>
    </submittedName>
</protein>
<evidence type="ECO:0000313" key="4">
    <source>
        <dbReference type="EMBL" id="RUL88796.1"/>
    </source>
</evidence>
<dbReference type="AlphaFoldDB" id="A0A432MNW0"/>
<evidence type="ECO:0000256" key="2">
    <source>
        <dbReference type="RuleBase" id="RU003875"/>
    </source>
</evidence>
<dbReference type="Gene3D" id="1.20.1260.10">
    <property type="match status" value="1"/>
</dbReference>
<dbReference type="EMBL" id="RYZH01000007">
    <property type="protein sequence ID" value="RUL88796.1"/>
    <property type="molecule type" value="Genomic_DNA"/>
</dbReference>
<dbReference type="PANTHER" id="PTHR42932:SF3">
    <property type="entry name" value="DNA PROTECTION DURING STARVATION PROTEIN"/>
    <property type="match status" value="1"/>
</dbReference>
<dbReference type="PRINTS" id="PR01346">
    <property type="entry name" value="HELNAPAPROT"/>
</dbReference>
<dbReference type="InterPro" id="IPR002177">
    <property type="entry name" value="DPS_DNA-bd"/>
</dbReference>
<dbReference type="InterPro" id="IPR012347">
    <property type="entry name" value="Ferritin-like"/>
</dbReference>
<gene>
    <name evidence="4" type="ORF">TsocGM_05415</name>
</gene>
<organism evidence="4 5">
    <name type="scientific">Tautonia sociabilis</name>
    <dbReference type="NCBI Taxonomy" id="2080755"/>
    <lineage>
        <taxon>Bacteria</taxon>
        <taxon>Pseudomonadati</taxon>
        <taxon>Planctomycetota</taxon>
        <taxon>Planctomycetia</taxon>
        <taxon>Isosphaerales</taxon>
        <taxon>Isosphaeraceae</taxon>
        <taxon>Tautonia</taxon>
    </lineage>
</organism>
<dbReference type="InterPro" id="IPR008331">
    <property type="entry name" value="Ferritin_DPS_dom"/>
</dbReference>
<reference evidence="4 5" key="2">
    <citation type="submission" date="2019-01" db="EMBL/GenBank/DDBJ databases">
        <title>Tautonia sociabilis, a novel thermotolerant planctomycete of Isosphaeraceae family, isolated from a 4000 m deep subterranean habitat.</title>
        <authorList>
            <person name="Kovaleva O.L."/>
            <person name="Elcheninov A.G."/>
            <person name="Van Heerden E."/>
            <person name="Toshchakov S.V."/>
            <person name="Novikov A."/>
            <person name="Bonch-Osmolovskaya E.A."/>
            <person name="Kublanov I.V."/>
        </authorList>
    </citation>
    <scope>NUCLEOTIDE SEQUENCE [LARGE SCALE GENOMIC DNA]</scope>
    <source>
        <strain evidence="4 5">GM2012</strain>
    </source>
</reference>
<dbReference type="Pfam" id="PF00210">
    <property type="entry name" value="Ferritin"/>
    <property type="match status" value="1"/>
</dbReference>
<sequence length="171" mass="19151">MATGQKNRMFRTHVDIPQKKRAQLVTLLNQHVAEALDLYSQVKQAHWNVKGKHFYSIHTLTDTFAAEVIEFVDDLAERATALGGYVHGTVRMAAEATTLPEYPMDLVDDMGHVAALVDRIGHFASSVRSAIDTAEELGDKDTADLYTGISRQVDKRLWFFEAHLQGEGDHE</sequence>
<dbReference type="InterPro" id="IPR009078">
    <property type="entry name" value="Ferritin-like_SF"/>
</dbReference>
<dbReference type="PIRSF" id="PIRSF005900">
    <property type="entry name" value="Dps"/>
    <property type="match status" value="1"/>
</dbReference>
<name>A0A432MNW0_9BACT</name>
<reference evidence="4 5" key="1">
    <citation type="submission" date="2018-12" db="EMBL/GenBank/DDBJ databases">
        <authorList>
            <person name="Toschakov S.V."/>
        </authorList>
    </citation>
    <scope>NUCLEOTIDE SEQUENCE [LARGE SCALE GENOMIC DNA]</scope>
    <source>
        <strain evidence="4 5">GM2012</strain>
    </source>
</reference>
<evidence type="ECO:0000256" key="1">
    <source>
        <dbReference type="ARBA" id="ARBA00009497"/>
    </source>
</evidence>
<dbReference type="CDD" id="cd01043">
    <property type="entry name" value="DPS"/>
    <property type="match status" value="1"/>
</dbReference>
<keyword evidence="5" id="KW-1185">Reference proteome</keyword>
<dbReference type="GO" id="GO:0008199">
    <property type="term" value="F:ferric iron binding"/>
    <property type="evidence" value="ECO:0007669"/>
    <property type="project" value="InterPro"/>
</dbReference>
<dbReference type="Proteomes" id="UP000280296">
    <property type="component" value="Unassembled WGS sequence"/>
</dbReference>
<feature type="domain" description="Ferritin/DPS" evidence="3">
    <location>
        <begin position="27"/>
        <end position="165"/>
    </location>
</feature>
<accession>A0A432MNW0</accession>
<comment type="similarity">
    <text evidence="1 2">Belongs to the Dps family.</text>
</comment>
<evidence type="ECO:0000313" key="5">
    <source>
        <dbReference type="Proteomes" id="UP000280296"/>
    </source>
</evidence>
<dbReference type="SUPFAM" id="SSF47240">
    <property type="entry name" value="Ferritin-like"/>
    <property type="match status" value="1"/>
</dbReference>
<evidence type="ECO:0000259" key="3">
    <source>
        <dbReference type="Pfam" id="PF00210"/>
    </source>
</evidence>
<comment type="caution">
    <text evidence="4">The sequence shown here is derived from an EMBL/GenBank/DDBJ whole genome shotgun (WGS) entry which is preliminary data.</text>
</comment>
<dbReference type="PANTHER" id="PTHR42932">
    <property type="entry name" value="GENERAL STRESS PROTEIN 20U"/>
    <property type="match status" value="1"/>
</dbReference>
<dbReference type="RefSeq" id="WP_126724284.1">
    <property type="nucleotide sequence ID" value="NZ_RYZH01000007.1"/>
</dbReference>
<dbReference type="OrthoDB" id="9797023at2"/>
<dbReference type="NCBIfam" id="NF006975">
    <property type="entry name" value="PRK09448.1"/>
    <property type="match status" value="1"/>
</dbReference>
<proteinExistence type="inferred from homology"/>